<evidence type="ECO:0000313" key="2">
    <source>
        <dbReference type="Proteomes" id="UP000837857"/>
    </source>
</evidence>
<accession>A0ABN8IA98</accession>
<protein>
    <submittedName>
        <fullName evidence="1">Uncharacterized protein</fullName>
    </submittedName>
</protein>
<sequence length="118" mass="13227">MDAGGSGSYFMAERLVFCRRCRQAANAGRRSARGGLASLPNHTEYTRFHIRSDMKNLEQLLAVPISELVTFTSLANAATLLTWTKEGRSARKWSAGDRGRRACRRARFPHHTHPPILC</sequence>
<gene>
    <name evidence="1" type="ORF">IPOD504_LOCUS6813</name>
</gene>
<proteinExistence type="predicted"/>
<evidence type="ECO:0000313" key="1">
    <source>
        <dbReference type="EMBL" id="CAH2049416.1"/>
    </source>
</evidence>
<dbReference type="EMBL" id="OW152831">
    <property type="protein sequence ID" value="CAH2049416.1"/>
    <property type="molecule type" value="Genomic_DNA"/>
</dbReference>
<dbReference type="Proteomes" id="UP000837857">
    <property type="component" value="Chromosome 19"/>
</dbReference>
<reference evidence="1" key="1">
    <citation type="submission" date="2022-03" db="EMBL/GenBank/DDBJ databases">
        <authorList>
            <person name="Martin H S."/>
        </authorList>
    </citation>
    <scope>NUCLEOTIDE SEQUENCE</scope>
</reference>
<organism evidence="1 2">
    <name type="scientific">Iphiclides podalirius</name>
    <name type="common">scarce swallowtail</name>
    <dbReference type="NCBI Taxonomy" id="110791"/>
    <lineage>
        <taxon>Eukaryota</taxon>
        <taxon>Metazoa</taxon>
        <taxon>Ecdysozoa</taxon>
        <taxon>Arthropoda</taxon>
        <taxon>Hexapoda</taxon>
        <taxon>Insecta</taxon>
        <taxon>Pterygota</taxon>
        <taxon>Neoptera</taxon>
        <taxon>Endopterygota</taxon>
        <taxon>Lepidoptera</taxon>
        <taxon>Glossata</taxon>
        <taxon>Ditrysia</taxon>
        <taxon>Papilionoidea</taxon>
        <taxon>Papilionidae</taxon>
        <taxon>Papilioninae</taxon>
        <taxon>Iphiclides</taxon>
    </lineage>
</organism>
<feature type="non-terminal residue" evidence="1">
    <location>
        <position position="118"/>
    </location>
</feature>
<keyword evidence="2" id="KW-1185">Reference proteome</keyword>
<name>A0ABN8IA98_9NEOP</name>